<dbReference type="GO" id="GO:0005509">
    <property type="term" value="F:calcium ion binding"/>
    <property type="evidence" value="ECO:0007669"/>
    <property type="project" value="InterPro"/>
</dbReference>
<dbReference type="InterPro" id="IPR011992">
    <property type="entry name" value="EF-hand-dom_pair"/>
</dbReference>
<dbReference type="SMART" id="SM00054">
    <property type="entry name" value="EFh"/>
    <property type="match status" value="2"/>
</dbReference>
<feature type="domain" description="EF-hand" evidence="1">
    <location>
        <begin position="55"/>
        <end position="90"/>
    </location>
</feature>
<evidence type="ECO:0000259" key="1">
    <source>
        <dbReference type="PROSITE" id="PS50222"/>
    </source>
</evidence>
<feature type="domain" description="EF-hand" evidence="1">
    <location>
        <begin position="17"/>
        <end position="52"/>
    </location>
</feature>
<organism evidence="2 3">
    <name type="scientific">Winogradskyella sediminis</name>
    <dbReference type="NCBI Taxonomy" id="1382466"/>
    <lineage>
        <taxon>Bacteria</taxon>
        <taxon>Pseudomonadati</taxon>
        <taxon>Bacteroidota</taxon>
        <taxon>Flavobacteriia</taxon>
        <taxon>Flavobacteriales</taxon>
        <taxon>Flavobacteriaceae</taxon>
        <taxon>Winogradskyella</taxon>
    </lineage>
</organism>
<keyword evidence="3" id="KW-1185">Reference proteome</keyword>
<sequence>MFSKETILNKIRILITNHFETPEDAFKFFDKDGDGKLNKAEIVKLLKEAKITGFIRGMVYSKLIEGYDKDGDDLISWEEFKFAIDEMSDESN</sequence>
<dbReference type="SUPFAM" id="SSF47473">
    <property type="entry name" value="EF-hand"/>
    <property type="match status" value="1"/>
</dbReference>
<reference evidence="2 3" key="1">
    <citation type="submission" date="2016-10" db="EMBL/GenBank/DDBJ databases">
        <authorList>
            <person name="Varghese N."/>
            <person name="Submissions S."/>
        </authorList>
    </citation>
    <scope>NUCLEOTIDE SEQUENCE [LARGE SCALE GENOMIC DNA]</scope>
    <source>
        <strain evidence="2 3">RHA_55</strain>
    </source>
</reference>
<dbReference type="PROSITE" id="PS00018">
    <property type="entry name" value="EF_HAND_1"/>
    <property type="match status" value="2"/>
</dbReference>
<dbReference type="PROSITE" id="PS50222">
    <property type="entry name" value="EF_HAND_2"/>
    <property type="match status" value="2"/>
</dbReference>
<evidence type="ECO:0000313" key="2">
    <source>
        <dbReference type="EMBL" id="SDR84253.1"/>
    </source>
</evidence>
<dbReference type="STRING" id="1249933.SAMN04489797_0273"/>
<gene>
    <name evidence="2" type="ORF">SAMN04489797_0273</name>
</gene>
<dbReference type="EMBL" id="LT629774">
    <property type="protein sequence ID" value="SDR84253.1"/>
    <property type="molecule type" value="Genomic_DNA"/>
</dbReference>
<protein>
    <submittedName>
        <fullName evidence="2">EF-hand domain pair</fullName>
    </submittedName>
</protein>
<dbReference type="Gene3D" id="1.10.238.10">
    <property type="entry name" value="EF-hand"/>
    <property type="match status" value="1"/>
</dbReference>
<accession>A0A1H1MBV1</accession>
<dbReference type="InterPro" id="IPR002048">
    <property type="entry name" value="EF_hand_dom"/>
</dbReference>
<proteinExistence type="predicted"/>
<dbReference type="Pfam" id="PF13499">
    <property type="entry name" value="EF-hand_7"/>
    <property type="match status" value="1"/>
</dbReference>
<dbReference type="Proteomes" id="UP000198963">
    <property type="component" value="Chromosome I"/>
</dbReference>
<dbReference type="AlphaFoldDB" id="A0A1H1MBV1"/>
<dbReference type="RefSeq" id="WP_092443512.1">
    <property type="nucleotide sequence ID" value="NZ_JBLXAG010000018.1"/>
</dbReference>
<evidence type="ECO:0000313" key="3">
    <source>
        <dbReference type="Proteomes" id="UP000198963"/>
    </source>
</evidence>
<name>A0A1H1MBV1_9FLAO</name>
<dbReference type="InterPro" id="IPR018247">
    <property type="entry name" value="EF_Hand_1_Ca_BS"/>
</dbReference>